<dbReference type="InterPro" id="IPR019843">
    <property type="entry name" value="DNA_pol-X_BS"/>
</dbReference>
<accession>A0ABR3AGY7</accession>
<comment type="subcellular location">
    <subcellularLocation>
        <location evidence="1">Nucleus</location>
    </subcellularLocation>
</comment>
<dbReference type="InterPro" id="IPR028207">
    <property type="entry name" value="DNA_pol_B_palm_palm"/>
</dbReference>
<dbReference type="EMBL" id="JBBXMP010000001">
    <property type="protein sequence ID" value="KAL0072589.1"/>
    <property type="molecule type" value="Genomic_DNA"/>
</dbReference>
<sequence>MLSLNLFIEQLPAYPHVIDEDNVDELAKIPFLGEKSLFKVLYRLTEVLRGNTDLPFRPFIFPEPKPDSETTAADGRYQSLSAFTTIYGIGHNTARQLYSLNLRTLRDLDLYYDVNPDPDASVAEKLAALPPVHDHKLNLPQLTIPVGLVLRSDLDEKIPRGEVEEMRDVVMEELKKLKPGCVSTITGGYRRGKPESNDVDIVISHSNLKSGGEQIKGLCKELVKRLYEKGLVTHVMREPDRPFAKR</sequence>
<evidence type="ECO:0000313" key="4">
    <source>
        <dbReference type="Proteomes" id="UP001437256"/>
    </source>
</evidence>
<dbReference type="InterPro" id="IPR022312">
    <property type="entry name" value="DNA_pol_X"/>
</dbReference>
<keyword evidence="1" id="KW-0234">DNA repair</keyword>
<dbReference type="PRINTS" id="PR00870">
    <property type="entry name" value="DNAPOLXBETA"/>
</dbReference>
<dbReference type="PANTHER" id="PTHR11276:SF40">
    <property type="entry name" value="BRCT DOMAIN-CONTAINING PROTEIN"/>
    <property type="match status" value="1"/>
</dbReference>
<dbReference type="InterPro" id="IPR002008">
    <property type="entry name" value="DNA_pol_X_beta-like"/>
</dbReference>
<comment type="function">
    <text evidence="1">DNA polymerase that functions in several pathways of DNA repair. Involved in base excision repair (BER) responsible for repair of lesions that give rise to abasic (AP) sites in DNA. Also contributes to DNA double-strand break repair by non-homologous end joining and homologous recombination. Has both template-dependent and template-independent (terminal transferase) DNA polymerase activities. Has also a 5'-deoxyribose-5-phosphate lyase (dRP lyase) activity.</text>
</comment>
<organism evidence="3 4">
    <name type="scientific">Marasmius tenuissimus</name>
    <dbReference type="NCBI Taxonomy" id="585030"/>
    <lineage>
        <taxon>Eukaryota</taxon>
        <taxon>Fungi</taxon>
        <taxon>Dikarya</taxon>
        <taxon>Basidiomycota</taxon>
        <taxon>Agaricomycotina</taxon>
        <taxon>Agaricomycetes</taxon>
        <taxon>Agaricomycetidae</taxon>
        <taxon>Agaricales</taxon>
        <taxon>Marasmiineae</taxon>
        <taxon>Marasmiaceae</taxon>
        <taxon>Marasmius</taxon>
    </lineage>
</organism>
<keyword evidence="1" id="KW-0239">DNA-directed DNA polymerase</keyword>
<keyword evidence="1" id="KW-0227">DNA damage</keyword>
<dbReference type="InterPro" id="IPR043519">
    <property type="entry name" value="NT_sf"/>
</dbReference>
<proteinExistence type="inferred from homology"/>
<dbReference type="Pfam" id="PF14792">
    <property type="entry name" value="DNA_pol_B_palm"/>
    <property type="match status" value="1"/>
</dbReference>
<dbReference type="SUPFAM" id="SSF81301">
    <property type="entry name" value="Nucleotidyltransferase"/>
    <property type="match status" value="1"/>
</dbReference>
<dbReference type="Proteomes" id="UP001437256">
    <property type="component" value="Unassembled WGS sequence"/>
</dbReference>
<evidence type="ECO:0000259" key="2">
    <source>
        <dbReference type="Pfam" id="PF14792"/>
    </source>
</evidence>
<evidence type="ECO:0000313" key="3">
    <source>
        <dbReference type="EMBL" id="KAL0072589.1"/>
    </source>
</evidence>
<reference evidence="3 4" key="1">
    <citation type="submission" date="2024-05" db="EMBL/GenBank/DDBJ databases">
        <title>A draft genome resource for the thread blight pathogen Marasmius tenuissimus strain MS-2.</title>
        <authorList>
            <person name="Yulfo-Soto G.E."/>
            <person name="Baruah I.K."/>
            <person name="Amoako-Attah I."/>
            <person name="Bukari Y."/>
            <person name="Meinhardt L.W."/>
            <person name="Bailey B.A."/>
            <person name="Cohen S.P."/>
        </authorList>
    </citation>
    <scope>NUCLEOTIDE SEQUENCE [LARGE SCALE GENOMIC DNA]</scope>
    <source>
        <strain evidence="3 4">MS-2</strain>
    </source>
</reference>
<dbReference type="SUPFAM" id="SSF81585">
    <property type="entry name" value="PsbU/PolX domain-like"/>
    <property type="match status" value="1"/>
</dbReference>
<dbReference type="EC" id="2.7.7.7" evidence="1"/>
<dbReference type="Gene3D" id="1.10.150.20">
    <property type="entry name" value="5' to 3' exonuclease, C-terminal subdomain"/>
    <property type="match status" value="1"/>
</dbReference>
<protein>
    <recommendedName>
        <fullName evidence="1">DNA polymerase</fullName>
        <ecNumber evidence="1">2.7.7.7</ecNumber>
    </recommendedName>
</protein>
<dbReference type="Gene3D" id="3.30.460.10">
    <property type="entry name" value="Beta Polymerase, domain 2"/>
    <property type="match status" value="1"/>
</dbReference>
<evidence type="ECO:0000256" key="1">
    <source>
        <dbReference type="RuleBase" id="RU366014"/>
    </source>
</evidence>
<comment type="caution">
    <text evidence="3">The sequence shown here is derived from an EMBL/GenBank/DDBJ whole genome shotgun (WGS) entry which is preliminary data.</text>
</comment>
<keyword evidence="1" id="KW-0539">Nucleus</keyword>
<dbReference type="PANTHER" id="PTHR11276">
    <property type="entry name" value="DNA POLYMERASE TYPE-X FAMILY MEMBER"/>
    <property type="match status" value="1"/>
</dbReference>
<keyword evidence="4" id="KW-1185">Reference proteome</keyword>
<comment type="catalytic activity">
    <reaction evidence="1">
        <text>DNA(n) + a 2'-deoxyribonucleoside 5'-triphosphate = DNA(n+1) + diphosphate</text>
        <dbReference type="Rhea" id="RHEA:22508"/>
        <dbReference type="Rhea" id="RHEA-COMP:17339"/>
        <dbReference type="Rhea" id="RHEA-COMP:17340"/>
        <dbReference type="ChEBI" id="CHEBI:33019"/>
        <dbReference type="ChEBI" id="CHEBI:61560"/>
        <dbReference type="ChEBI" id="CHEBI:173112"/>
        <dbReference type="EC" id="2.7.7.7"/>
    </reaction>
</comment>
<keyword evidence="1" id="KW-0808">Transferase</keyword>
<comment type="similarity">
    <text evidence="1">Belongs to the DNA polymerase type-X family.</text>
</comment>
<keyword evidence="1" id="KW-0548">Nucleotidyltransferase</keyword>
<gene>
    <name evidence="3" type="ORF">AAF712_000352</name>
</gene>
<feature type="domain" description="DNA polymerase beta palm" evidence="2">
    <location>
        <begin position="157"/>
        <end position="237"/>
    </location>
</feature>
<dbReference type="PROSITE" id="PS00522">
    <property type="entry name" value="DNA_POLYMERASE_X"/>
    <property type="match status" value="1"/>
</dbReference>
<name>A0ABR3AGY7_9AGAR</name>